<protein>
    <submittedName>
        <fullName evidence="2">Uncharacterized protein</fullName>
    </submittedName>
</protein>
<dbReference type="RefSeq" id="WP_272098727.1">
    <property type="nucleotide sequence ID" value="NZ_JAQNDK010000003.1"/>
</dbReference>
<evidence type="ECO:0000313" key="3">
    <source>
        <dbReference type="Proteomes" id="UP001217485"/>
    </source>
</evidence>
<accession>A0ABT5C552</accession>
<proteinExistence type="predicted"/>
<comment type="caution">
    <text evidence="2">The sequence shown here is derived from an EMBL/GenBank/DDBJ whole genome shotgun (WGS) entry which is preliminary data.</text>
</comment>
<evidence type="ECO:0000313" key="2">
    <source>
        <dbReference type="EMBL" id="MDC0681551.1"/>
    </source>
</evidence>
<name>A0ABT5C552_9BACT</name>
<organism evidence="2 3">
    <name type="scientific">Sorangium atrum</name>
    <dbReference type="NCBI Taxonomy" id="2995308"/>
    <lineage>
        <taxon>Bacteria</taxon>
        <taxon>Pseudomonadati</taxon>
        <taxon>Myxococcota</taxon>
        <taxon>Polyangia</taxon>
        <taxon>Polyangiales</taxon>
        <taxon>Polyangiaceae</taxon>
        <taxon>Sorangium</taxon>
    </lineage>
</organism>
<keyword evidence="3" id="KW-1185">Reference proteome</keyword>
<feature type="region of interest" description="Disordered" evidence="1">
    <location>
        <begin position="165"/>
        <end position="192"/>
    </location>
</feature>
<gene>
    <name evidence="2" type="ORF">POL72_27680</name>
</gene>
<sequence>MKGKDRWHALFVLHDNTTPALELLHEYRTRQHYEQSHRISRYDLWNDTSASGYPKRSRPDRPGFRRGPLALCAWIAALAWDALRALGDGLPPRFHFAHPRTLRRWVLMRDADLILTPSHLLVVLAFLRRRAWLRPLVQRFNAAEIALPGLSGRHVVMGFAARGRPPSDARPVLPSTAEVRSGSGEGYGGVWC</sequence>
<reference evidence="2 3" key="1">
    <citation type="submission" date="2023-01" db="EMBL/GenBank/DDBJ databases">
        <title>Minimal conservation of predation-associated metabolite biosynthetic gene clusters underscores biosynthetic potential of Myxococcota including descriptions for ten novel species: Archangium lansinium sp. nov., Myxococcus landrumus sp. nov., Nannocystis bai.</title>
        <authorList>
            <person name="Ahearne A."/>
            <person name="Stevens C."/>
            <person name="Dowd S."/>
        </authorList>
    </citation>
    <scope>NUCLEOTIDE SEQUENCE [LARGE SCALE GENOMIC DNA]</scope>
    <source>
        <strain evidence="2 3">WIWO2</strain>
    </source>
</reference>
<feature type="compositionally biased region" description="Gly residues" evidence="1">
    <location>
        <begin position="183"/>
        <end position="192"/>
    </location>
</feature>
<dbReference type="Proteomes" id="UP001217485">
    <property type="component" value="Unassembled WGS sequence"/>
</dbReference>
<dbReference type="EMBL" id="JAQNDK010000003">
    <property type="protein sequence ID" value="MDC0681551.1"/>
    <property type="molecule type" value="Genomic_DNA"/>
</dbReference>
<evidence type="ECO:0000256" key="1">
    <source>
        <dbReference type="SAM" id="MobiDB-lite"/>
    </source>
</evidence>